<evidence type="ECO:0000256" key="2">
    <source>
        <dbReference type="ARBA" id="ARBA00007935"/>
    </source>
</evidence>
<keyword evidence="10" id="KW-1185">Reference proteome</keyword>
<dbReference type="Proteomes" id="UP000674938">
    <property type="component" value="Unassembled WGS sequence"/>
</dbReference>
<sequence length="360" mass="38323">MGNSHGIRFLQKSNWYYLFLALLVLGISLSAVYSISVGQVMIPFSESWNIMIYKLSGGLLGSVEHLASQASVNIIWQLRFPRVIFALLIGMGLAVSGTVLQAVVQNPIADPYILGISSGASLGATFAILIGLGTDAIFSQFGVAFGAFAGALAASVAVLVIASVGGRITSVKLILSGTVISALCSSFSSLIIFFANNAEGIKTVTFWSMGSLASASWQKIPILAVVVILGCGLFLFQHRILNTMLLGDEAAITLGIDLGKYRRIYMMMTALLTGTIVAYAGMIGFVGLIIPHITRGFIGSDHRRLMPVVLLIGSLFLIWSDILSRTLITSVELPIGIITSVIGAPLFIYMIIKKSYNFGG</sequence>
<comment type="similarity">
    <text evidence="2">Belongs to the binding-protein-dependent transport system permease family. FecCD subfamily.</text>
</comment>
<feature type="transmembrane region" description="Helical" evidence="8">
    <location>
        <begin position="305"/>
        <end position="323"/>
    </location>
</feature>
<accession>A0A940PE86</accession>
<feature type="transmembrane region" description="Helical" evidence="8">
    <location>
        <begin position="15"/>
        <end position="35"/>
    </location>
</feature>
<dbReference type="Gene3D" id="1.10.3470.10">
    <property type="entry name" value="ABC transporter involved in vitamin B12 uptake, BtuC"/>
    <property type="match status" value="1"/>
</dbReference>
<reference evidence="9" key="1">
    <citation type="submission" date="2020-12" db="EMBL/GenBank/DDBJ databases">
        <title>Vagococcus allomyrinae sp. nov. and Enterococcus lavae sp. nov., isolated from the larvae of Allomyrina dichotoma.</title>
        <authorList>
            <person name="Lee S.D."/>
        </authorList>
    </citation>
    <scope>NUCLEOTIDE SEQUENCE</scope>
    <source>
        <strain evidence="9">BWB3-3</strain>
    </source>
</reference>
<feature type="transmembrane region" description="Helical" evidence="8">
    <location>
        <begin position="173"/>
        <end position="195"/>
    </location>
</feature>
<evidence type="ECO:0000256" key="8">
    <source>
        <dbReference type="SAM" id="Phobius"/>
    </source>
</evidence>
<evidence type="ECO:0000256" key="6">
    <source>
        <dbReference type="ARBA" id="ARBA00022989"/>
    </source>
</evidence>
<dbReference type="EMBL" id="JAEEGA010000005">
    <property type="protein sequence ID" value="MBP1041213.1"/>
    <property type="molecule type" value="Genomic_DNA"/>
</dbReference>
<keyword evidence="3" id="KW-0813">Transport</keyword>
<keyword evidence="7 8" id="KW-0472">Membrane</keyword>
<comment type="caution">
    <text evidence="9">The sequence shown here is derived from an EMBL/GenBank/DDBJ whole genome shotgun (WGS) entry which is preliminary data.</text>
</comment>
<dbReference type="GO" id="GO:0033214">
    <property type="term" value="P:siderophore-iron import into cell"/>
    <property type="evidence" value="ECO:0007669"/>
    <property type="project" value="TreeGrafter"/>
</dbReference>
<dbReference type="InterPro" id="IPR037294">
    <property type="entry name" value="ABC_BtuC-like"/>
</dbReference>
<dbReference type="AlphaFoldDB" id="A0A940PE86"/>
<dbReference type="InterPro" id="IPR000522">
    <property type="entry name" value="ABC_transptr_permease_BtuC"/>
</dbReference>
<feature type="transmembrane region" description="Helical" evidence="8">
    <location>
        <begin position="111"/>
        <end position="132"/>
    </location>
</feature>
<organism evidence="9 10">
    <name type="scientific">Vagococcus allomyrinae</name>
    <dbReference type="NCBI Taxonomy" id="2794353"/>
    <lineage>
        <taxon>Bacteria</taxon>
        <taxon>Bacillati</taxon>
        <taxon>Bacillota</taxon>
        <taxon>Bacilli</taxon>
        <taxon>Lactobacillales</taxon>
        <taxon>Enterococcaceae</taxon>
        <taxon>Vagococcus</taxon>
    </lineage>
</organism>
<feature type="transmembrane region" description="Helical" evidence="8">
    <location>
        <begin position="335"/>
        <end position="352"/>
    </location>
</feature>
<dbReference type="Pfam" id="PF01032">
    <property type="entry name" value="FecCD"/>
    <property type="match status" value="1"/>
</dbReference>
<dbReference type="SUPFAM" id="SSF81345">
    <property type="entry name" value="ABC transporter involved in vitamin B12 uptake, BtuC"/>
    <property type="match status" value="1"/>
</dbReference>
<evidence type="ECO:0000313" key="9">
    <source>
        <dbReference type="EMBL" id="MBP1041213.1"/>
    </source>
</evidence>
<keyword evidence="6 8" id="KW-1133">Transmembrane helix</keyword>
<keyword evidence="4" id="KW-1003">Cell membrane</keyword>
<dbReference type="RefSeq" id="WP_209526944.1">
    <property type="nucleotide sequence ID" value="NZ_JAEEGA010000005.1"/>
</dbReference>
<feature type="transmembrane region" description="Helical" evidence="8">
    <location>
        <begin position="138"/>
        <end position="161"/>
    </location>
</feature>
<feature type="transmembrane region" description="Helical" evidence="8">
    <location>
        <begin position="215"/>
        <end position="236"/>
    </location>
</feature>
<evidence type="ECO:0000256" key="7">
    <source>
        <dbReference type="ARBA" id="ARBA00023136"/>
    </source>
</evidence>
<evidence type="ECO:0000256" key="3">
    <source>
        <dbReference type="ARBA" id="ARBA00022448"/>
    </source>
</evidence>
<name>A0A940PE86_9ENTE</name>
<keyword evidence="5 8" id="KW-0812">Transmembrane</keyword>
<dbReference type="PANTHER" id="PTHR30472:SF25">
    <property type="entry name" value="ABC TRANSPORTER PERMEASE PROTEIN MJ0876-RELATED"/>
    <property type="match status" value="1"/>
</dbReference>
<evidence type="ECO:0000256" key="5">
    <source>
        <dbReference type="ARBA" id="ARBA00022692"/>
    </source>
</evidence>
<feature type="transmembrane region" description="Helical" evidence="8">
    <location>
        <begin position="270"/>
        <end position="293"/>
    </location>
</feature>
<dbReference type="PANTHER" id="PTHR30472">
    <property type="entry name" value="FERRIC ENTEROBACTIN TRANSPORT SYSTEM PERMEASE PROTEIN"/>
    <property type="match status" value="1"/>
</dbReference>
<dbReference type="CDD" id="cd06550">
    <property type="entry name" value="TM_ABC_iron-siderophores_like"/>
    <property type="match status" value="1"/>
</dbReference>
<evidence type="ECO:0000256" key="4">
    <source>
        <dbReference type="ARBA" id="ARBA00022475"/>
    </source>
</evidence>
<dbReference type="FunFam" id="1.10.3470.10:FF:000001">
    <property type="entry name" value="Vitamin B12 ABC transporter permease BtuC"/>
    <property type="match status" value="1"/>
</dbReference>
<gene>
    <name evidence="9" type="ORF">I6N95_09365</name>
</gene>
<protein>
    <submittedName>
        <fullName evidence="9">Iron ABC transporter permease</fullName>
    </submittedName>
</protein>
<dbReference type="GO" id="GO:0022857">
    <property type="term" value="F:transmembrane transporter activity"/>
    <property type="evidence" value="ECO:0007669"/>
    <property type="project" value="InterPro"/>
</dbReference>
<feature type="transmembrane region" description="Helical" evidence="8">
    <location>
        <begin position="83"/>
        <end position="104"/>
    </location>
</feature>
<comment type="subcellular location">
    <subcellularLocation>
        <location evidence="1">Cell membrane</location>
        <topology evidence="1">Multi-pass membrane protein</topology>
    </subcellularLocation>
</comment>
<evidence type="ECO:0000256" key="1">
    <source>
        <dbReference type="ARBA" id="ARBA00004651"/>
    </source>
</evidence>
<evidence type="ECO:0000313" key="10">
    <source>
        <dbReference type="Proteomes" id="UP000674938"/>
    </source>
</evidence>
<proteinExistence type="inferred from homology"/>
<dbReference type="GO" id="GO:0005886">
    <property type="term" value="C:plasma membrane"/>
    <property type="evidence" value="ECO:0007669"/>
    <property type="project" value="UniProtKB-SubCell"/>
</dbReference>